<keyword evidence="2" id="KW-0812">Transmembrane</keyword>
<evidence type="ECO:0000256" key="1">
    <source>
        <dbReference type="SAM" id="MobiDB-lite"/>
    </source>
</evidence>
<dbReference type="AlphaFoldDB" id="A0A1B2DDV1"/>
<feature type="chain" id="PRO_5008534749" description="DUF2334 domain-containing protein" evidence="3">
    <location>
        <begin position="36"/>
        <end position="538"/>
    </location>
</feature>
<organism evidence="4">
    <name type="scientific">Paenibacillus sp. BIHB 4019</name>
    <dbReference type="NCBI Taxonomy" id="1870819"/>
    <lineage>
        <taxon>Bacteria</taxon>
        <taxon>Bacillati</taxon>
        <taxon>Bacillota</taxon>
        <taxon>Bacilli</taxon>
        <taxon>Bacillales</taxon>
        <taxon>Paenibacillaceae</taxon>
        <taxon>Paenibacillus</taxon>
    </lineage>
</organism>
<dbReference type="EMBL" id="CP016808">
    <property type="protein sequence ID" value="ANY65876.1"/>
    <property type="molecule type" value="Genomic_DNA"/>
</dbReference>
<proteinExistence type="predicted"/>
<keyword evidence="3" id="KW-0732">Signal</keyword>
<name>A0A1B2DDV1_9BACL</name>
<accession>A0A1B2DDV1</accession>
<evidence type="ECO:0000256" key="3">
    <source>
        <dbReference type="SAM" id="SignalP"/>
    </source>
</evidence>
<keyword evidence="2" id="KW-1133">Transmembrane helix</keyword>
<keyword evidence="2" id="KW-0472">Membrane</keyword>
<protein>
    <recommendedName>
        <fullName evidence="5">DUF2334 domain-containing protein</fullName>
    </recommendedName>
</protein>
<feature type="transmembrane region" description="Helical" evidence="2">
    <location>
        <begin position="509"/>
        <end position="532"/>
    </location>
</feature>
<evidence type="ECO:0000256" key="2">
    <source>
        <dbReference type="SAM" id="Phobius"/>
    </source>
</evidence>
<feature type="signal peptide" evidence="3">
    <location>
        <begin position="1"/>
        <end position="35"/>
    </location>
</feature>
<sequence length="538" mass="59730">MKKSKCRQPLPKILLNLLLLLCLLYSSSISSLAAAAEREAEPIRVLLLYDSLAKDSPKAGNVEALQQQLAAFGAQVTLLSVDGYSGGMLEQYSKAILVRNAADMELTNAAFVQDRIAYRGDYFHIGEELPAPQQQSLHIAIEQTPSEETMRLAIGPFSDEAVRVQNTPYIVMEQTTANPSVNPQAEAYGSFTPKQNSGADGSSPYAARNEHTAYVPYFQKGNLSELAMSYVLKDWLGLAEPGQTYLLFKEIYPFSDLTLLAQMADTLYDAGIPFAISVQPVFSNSEFPAMKRYLETLKYVQSRNGSVLVNAPVVASTIGQNDQTLKTKMTSFIDVLAAYGIAPLGMGAEMYWSYDKEYAVDGMGFFNSAVLLPNKKLMYRSQSNVSKPFASSLYSISPSYLASFDREGKAWEPLPMNTALTYDFAENEAQLSADLASITESWMTFADYKQQGHEVRTEAHVILSQGGHMTINGQAVTLNDALRQVSSDYEYADKGTVSFTTLFNVQNKIFIVIIIVSLFIFGFLFMIGYRLYRRKYFK</sequence>
<evidence type="ECO:0008006" key="5">
    <source>
        <dbReference type="Google" id="ProtNLM"/>
    </source>
</evidence>
<dbReference type="RefSeq" id="WP_099517250.1">
    <property type="nucleotide sequence ID" value="NZ_CP016808.1"/>
</dbReference>
<evidence type="ECO:0000313" key="4">
    <source>
        <dbReference type="EMBL" id="ANY65876.1"/>
    </source>
</evidence>
<reference evidence="4" key="1">
    <citation type="submission" date="2016-08" db="EMBL/GenBank/DDBJ databases">
        <title>Complete Genome Seqeunce of Paenibacillus sp. BIHB 4019 from tea rhizoplane.</title>
        <authorList>
            <person name="Thakur R."/>
            <person name="Swarnkar M.K."/>
            <person name="Gulati A."/>
        </authorList>
    </citation>
    <scope>NUCLEOTIDE SEQUENCE [LARGE SCALE GENOMIC DNA]</scope>
    <source>
        <strain evidence="4">BIHB4019</strain>
    </source>
</reference>
<gene>
    <name evidence="4" type="ORF">BBD42_04890</name>
</gene>
<feature type="region of interest" description="Disordered" evidence="1">
    <location>
        <begin position="180"/>
        <end position="204"/>
    </location>
</feature>